<comment type="caution">
    <text evidence="3">The sequence shown here is derived from an EMBL/GenBank/DDBJ whole genome shotgun (WGS) entry which is preliminary data.</text>
</comment>
<evidence type="ECO:0000313" key="3">
    <source>
        <dbReference type="EMBL" id="ORY59784.1"/>
    </source>
</evidence>
<feature type="transmembrane region" description="Helical" evidence="2">
    <location>
        <begin position="215"/>
        <end position="234"/>
    </location>
</feature>
<keyword evidence="2" id="KW-0812">Transmembrane</keyword>
<feature type="compositionally biased region" description="Polar residues" evidence="1">
    <location>
        <begin position="39"/>
        <end position="50"/>
    </location>
</feature>
<sequence length="235" mass="26652">MSSNLNLKESADVSSQNIYNVANESSNYLLDSTSEKSKNSSNHLNVKNTKGSSSRRGSIHSITDNPYTSEPEFIDIKTDKPSEPENHVDFKKFSPSSSPVTDRSSYFQSEAYSRSNGGQIKNFYNDICIPLEKINGSDNLEDFYKINYEKFQHYCDKPGKVKSMAFKNTELDNIRRRKPSVRTNSLDSYISVTSSTNNEKSSHLRKRKSNYRGNSLNNLEIVVPIILIIIIIIIV</sequence>
<gene>
    <name evidence="3" type="ORF">LY90DRAFT_244720</name>
</gene>
<dbReference type="EMBL" id="MCOG01000063">
    <property type="protein sequence ID" value="ORY59784.1"/>
    <property type="molecule type" value="Genomic_DNA"/>
</dbReference>
<keyword evidence="4" id="KW-1185">Reference proteome</keyword>
<feature type="compositionally biased region" description="Low complexity" evidence="1">
    <location>
        <begin position="51"/>
        <end position="62"/>
    </location>
</feature>
<proteinExistence type="predicted"/>
<evidence type="ECO:0000256" key="1">
    <source>
        <dbReference type="SAM" id="MobiDB-lite"/>
    </source>
</evidence>
<accession>A0A1Y2DKV1</accession>
<evidence type="ECO:0000256" key="2">
    <source>
        <dbReference type="SAM" id="Phobius"/>
    </source>
</evidence>
<evidence type="ECO:0000313" key="4">
    <source>
        <dbReference type="Proteomes" id="UP000193920"/>
    </source>
</evidence>
<feature type="compositionally biased region" description="Basic and acidic residues" evidence="1">
    <location>
        <begin position="74"/>
        <end position="92"/>
    </location>
</feature>
<feature type="region of interest" description="Disordered" evidence="1">
    <location>
        <begin position="30"/>
        <end position="102"/>
    </location>
</feature>
<keyword evidence="2" id="KW-1133">Transmembrane helix</keyword>
<dbReference type="Proteomes" id="UP000193920">
    <property type="component" value="Unassembled WGS sequence"/>
</dbReference>
<name>A0A1Y2DKV1_9FUNG</name>
<protein>
    <submittedName>
        <fullName evidence="3">Uncharacterized protein</fullName>
    </submittedName>
</protein>
<reference evidence="3 4" key="1">
    <citation type="submission" date="2016-08" db="EMBL/GenBank/DDBJ databases">
        <title>A Parts List for Fungal Cellulosomes Revealed by Comparative Genomics.</title>
        <authorList>
            <consortium name="DOE Joint Genome Institute"/>
            <person name="Haitjema C.H."/>
            <person name="Gilmore S.P."/>
            <person name="Henske J.K."/>
            <person name="Solomon K.V."/>
            <person name="De Groot R."/>
            <person name="Kuo A."/>
            <person name="Mondo S.J."/>
            <person name="Salamov A.A."/>
            <person name="Labutti K."/>
            <person name="Zhao Z."/>
            <person name="Chiniquy J."/>
            <person name="Barry K."/>
            <person name="Brewer H.M."/>
            <person name="Purvine S.O."/>
            <person name="Wright A.T."/>
            <person name="Boxma B."/>
            <person name="Van Alen T."/>
            <person name="Hackstein J.H."/>
            <person name="Baker S.E."/>
            <person name="Grigoriev I.V."/>
            <person name="O'Malley M.A."/>
        </authorList>
    </citation>
    <scope>NUCLEOTIDE SEQUENCE [LARGE SCALE GENOMIC DNA]</scope>
    <source>
        <strain evidence="3 4">G1</strain>
    </source>
</reference>
<keyword evidence="2" id="KW-0472">Membrane</keyword>
<dbReference type="AlphaFoldDB" id="A0A1Y2DKV1"/>
<organism evidence="3 4">
    <name type="scientific">Neocallimastix californiae</name>
    <dbReference type="NCBI Taxonomy" id="1754190"/>
    <lineage>
        <taxon>Eukaryota</taxon>
        <taxon>Fungi</taxon>
        <taxon>Fungi incertae sedis</taxon>
        <taxon>Chytridiomycota</taxon>
        <taxon>Chytridiomycota incertae sedis</taxon>
        <taxon>Neocallimastigomycetes</taxon>
        <taxon>Neocallimastigales</taxon>
        <taxon>Neocallimastigaceae</taxon>
        <taxon>Neocallimastix</taxon>
    </lineage>
</organism>